<dbReference type="AlphaFoldDB" id="A0A6A5XF44"/>
<proteinExistence type="predicted"/>
<keyword evidence="2 4" id="KW-0862">Zinc</keyword>
<evidence type="ECO:0000256" key="4">
    <source>
        <dbReference type="PROSITE-ProRule" id="PRU00125"/>
    </source>
</evidence>
<feature type="domain" description="LIM zinc-binding" evidence="6">
    <location>
        <begin position="611"/>
        <end position="670"/>
    </location>
</feature>
<dbReference type="InterPro" id="IPR001781">
    <property type="entry name" value="Znf_LIM"/>
</dbReference>
<feature type="compositionally biased region" description="Polar residues" evidence="5">
    <location>
        <begin position="147"/>
        <end position="157"/>
    </location>
</feature>
<dbReference type="PANTHER" id="PTHR24210">
    <property type="entry name" value="LIM DOMAIN-CONTAINING PROTEIN"/>
    <property type="match status" value="1"/>
</dbReference>
<feature type="compositionally biased region" description="Basic and acidic residues" evidence="5">
    <location>
        <begin position="431"/>
        <end position="447"/>
    </location>
</feature>
<feature type="compositionally biased region" description="Polar residues" evidence="5">
    <location>
        <begin position="316"/>
        <end position="326"/>
    </location>
</feature>
<feature type="compositionally biased region" description="Basic and acidic residues" evidence="5">
    <location>
        <begin position="204"/>
        <end position="216"/>
    </location>
</feature>
<dbReference type="GO" id="GO:0046872">
    <property type="term" value="F:metal ion binding"/>
    <property type="evidence" value="ECO:0007669"/>
    <property type="project" value="UniProtKB-KW"/>
</dbReference>
<feature type="compositionally biased region" description="Low complexity" evidence="5">
    <location>
        <begin position="239"/>
        <end position="261"/>
    </location>
</feature>
<feature type="compositionally biased region" description="Basic and acidic residues" evidence="5">
    <location>
        <begin position="331"/>
        <end position="340"/>
    </location>
</feature>
<evidence type="ECO:0000313" key="8">
    <source>
        <dbReference type="Proteomes" id="UP000799778"/>
    </source>
</evidence>
<dbReference type="SMART" id="SM00132">
    <property type="entry name" value="LIM"/>
    <property type="match status" value="2"/>
</dbReference>
<accession>A0A6A5XF44</accession>
<dbReference type="InterPro" id="IPR017351">
    <property type="entry name" value="PINCH-1-4-like"/>
</dbReference>
<evidence type="ECO:0000256" key="3">
    <source>
        <dbReference type="ARBA" id="ARBA00023038"/>
    </source>
</evidence>
<dbReference type="RefSeq" id="XP_033379892.1">
    <property type="nucleotide sequence ID" value="XM_033522752.1"/>
</dbReference>
<feature type="compositionally biased region" description="Pro residues" evidence="5">
    <location>
        <begin position="277"/>
        <end position="286"/>
    </location>
</feature>
<evidence type="ECO:0000256" key="1">
    <source>
        <dbReference type="ARBA" id="ARBA00022723"/>
    </source>
</evidence>
<dbReference type="Proteomes" id="UP000799778">
    <property type="component" value="Unassembled WGS sequence"/>
</dbReference>
<dbReference type="PANTHER" id="PTHR24210:SF14">
    <property type="entry name" value="LIM ZINC-BINDING DOMAIN-CONTAINING PROTEIN"/>
    <property type="match status" value="1"/>
</dbReference>
<dbReference type="PROSITE" id="PS50023">
    <property type="entry name" value="LIM_DOMAIN_2"/>
    <property type="match status" value="2"/>
</dbReference>
<feature type="compositionally biased region" description="Polar residues" evidence="5">
    <location>
        <begin position="103"/>
        <end position="119"/>
    </location>
</feature>
<feature type="compositionally biased region" description="Basic and acidic residues" evidence="5">
    <location>
        <begin position="288"/>
        <end position="302"/>
    </location>
</feature>
<dbReference type="SUPFAM" id="SSF57716">
    <property type="entry name" value="Glucocorticoid receptor-like (DNA-binding domain)"/>
    <property type="match status" value="1"/>
</dbReference>
<protein>
    <recommendedName>
        <fullName evidence="6">LIM zinc-binding domain-containing protein</fullName>
    </recommendedName>
</protein>
<dbReference type="CDD" id="cd09397">
    <property type="entry name" value="LIM1_UF1"/>
    <property type="match status" value="1"/>
</dbReference>
<evidence type="ECO:0000259" key="6">
    <source>
        <dbReference type="PROSITE" id="PS50023"/>
    </source>
</evidence>
<organism evidence="7 8">
    <name type="scientific">Aaosphaeria arxii CBS 175.79</name>
    <dbReference type="NCBI Taxonomy" id="1450172"/>
    <lineage>
        <taxon>Eukaryota</taxon>
        <taxon>Fungi</taxon>
        <taxon>Dikarya</taxon>
        <taxon>Ascomycota</taxon>
        <taxon>Pezizomycotina</taxon>
        <taxon>Dothideomycetes</taxon>
        <taxon>Pleosporomycetidae</taxon>
        <taxon>Pleosporales</taxon>
        <taxon>Pleosporales incertae sedis</taxon>
        <taxon>Aaosphaeria</taxon>
    </lineage>
</organism>
<feature type="compositionally biased region" description="Low complexity" evidence="5">
    <location>
        <begin position="386"/>
        <end position="421"/>
    </location>
</feature>
<dbReference type="GO" id="GO:0030695">
    <property type="term" value="F:GTPase regulator activity"/>
    <property type="evidence" value="ECO:0007669"/>
    <property type="project" value="UniProtKB-ARBA"/>
</dbReference>
<gene>
    <name evidence="7" type="ORF">BU24DRAFT_283650</name>
</gene>
<dbReference type="Pfam" id="PF00412">
    <property type="entry name" value="LIM"/>
    <property type="match status" value="2"/>
</dbReference>
<reference evidence="7" key="1">
    <citation type="journal article" date="2020" name="Stud. Mycol.">
        <title>101 Dothideomycetes genomes: a test case for predicting lifestyles and emergence of pathogens.</title>
        <authorList>
            <person name="Haridas S."/>
            <person name="Albert R."/>
            <person name="Binder M."/>
            <person name="Bloem J."/>
            <person name="Labutti K."/>
            <person name="Salamov A."/>
            <person name="Andreopoulos B."/>
            <person name="Baker S."/>
            <person name="Barry K."/>
            <person name="Bills G."/>
            <person name="Bluhm B."/>
            <person name="Cannon C."/>
            <person name="Castanera R."/>
            <person name="Culley D."/>
            <person name="Daum C."/>
            <person name="Ezra D."/>
            <person name="Gonzalez J."/>
            <person name="Henrissat B."/>
            <person name="Kuo A."/>
            <person name="Liang C."/>
            <person name="Lipzen A."/>
            <person name="Lutzoni F."/>
            <person name="Magnuson J."/>
            <person name="Mondo S."/>
            <person name="Nolan M."/>
            <person name="Ohm R."/>
            <person name="Pangilinan J."/>
            <person name="Park H.-J."/>
            <person name="Ramirez L."/>
            <person name="Alfaro M."/>
            <person name="Sun H."/>
            <person name="Tritt A."/>
            <person name="Yoshinaga Y."/>
            <person name="Zwiers L.-H."/>
            <person name="Turgeon B."/>
            <person name="Goodwin S."/>
            <person name="Spatafora J."/>
            <person name="Crous P."/>
            <person name="Grigoriev I."/>
        </authorList>
    </citation>
    <scope>NUCLEOTIDE SEQUENCE</scope>
    <source>
        <strain evidence="7">CBS 175.79</strain>
    </source>
</reference>
<dbReference type="PROSITE" id="PS00478">
    <property type="entry name" value="LIM_DOMAIN_1"/>
    <property type="match status" value="1"/>
</dbReference>
<dbReference type="Gene3D" id="2.10.110.10">
    <property type="entry name" value="Cysteine Rich Protein"/>
    <property type="match status" value="2"/>
</dbReference>
<dbReference type="GeneID" id="54280149"/>
<feature type="domain" description="LIM zinc-binding" evidence="6">
    <location>
        <begin position="547"/>
        <end position="610"/>
    </location>
</feature>
<sequence length="693" mass="75800">MADGLKIKCSTCGVDIDIAQLADHICAPASASTRQDDSLASPALNRAATFGSPTMSFNSTQDQPRGGRTKPPPMIDSAAANKPFYPQKQLSPNNPYNDPRSLSPVSPGSRPSMNRSATSPVPQQRGPPPPNMSSNMDSAFPPFPSARTGTPMSSRTQYSERSKPSYRHQYAEASPQYAPLSPRFNGGAAIAKRMDSIAPGPFDGSDRRPSTADERGAPQNMEFGHRRTATQGSVKSIGRSANTRTSLASTASRTSAYSSTTNGLPSRPRPGRDGVPELPPPPPPPVVEKTEGIDAFLDRLQKETMGAGDRPRTSHSRNASRNTNGSPPRPIRPEDIDRALPRLPVFDTSAPRPNNEFPVRSTSRGGSKLPARLDTQQPLLPPLPTNPLHTPSDSGQSDDSYSSAGFASVASSRSSPPTSEPSHSRNTSKVARVDYGREQEDIPRADSPESFLDPRTPPKPLRRNEPAGFDRPGISESLLPPQPSFFNPPESPMDPAIQRGLDYSRRPSPTRMMSRGDDELMLPPPPPVPQPESRAPPTRRPTAASKGNCRGCSNPIIGKSIKDSSGRLTGRYHKECFSCRTCRSPFPTADFYVFNNFPYCEHHYHQLNGSLCKTCNRGIEGQYLETDARLKFHPRCFTCLTCRVILRDDYFEVGGRAYCERHAFAAQRSNHGLFPGENPSRNMQKRRTRLMMM</sequence>
<evidence type="ECO:0000313" key="7">
    <source>
        <dbReference type="EMBL" id="KAF2011553.1"/>
    </source>
</evidence>
<keyword evidence="3 4" id="KW-0440">LIM domain</keyword>
<feature type="compositionally biased region" description="Polar residues" evidence="5">
    <location>
        <begin position="51"/>
        <end position="63"/>
    </location>
</feature>
<dbReference type="OrthoDB" id="1112565at2759"/>
<feature type="region of interest" description="Disordered" evidence="5">
    <location>
        <begin position="47"/>
        <end position="547"/>
    </location>
</feature>
<keyword evidence="8" id="KW-1185">Reference proteome</keyword>
<dbReference type="CDD" id="cd08368">
    <property type="entry name" value="LIM"/>
    <property type="match status" value="1"/>
</dbReference>
<dbReference type="EMBL" id="ML978074">
    <property type="protein sequence ID" value="KAF2011553.1"/>
    <property type="molecule type" value="Genomic_DNA"/>
</dbReference>
<evidence type="ECO:0000256" key="5">
    <source>
        <dbReference type="SAM" id="MobiDB-lite"/>
    </source>
</evidence>
<dbReference type="FunFam" id="2.10.110.10:FF:000105">
    <property type="entry name" value="Similar to LIM domain-containing protein"/>
    <property type="match status" value="1"/>
</dbReference>
<evidence type="ECO:0000256" key="2">
    <source>
        <dbReference type="ARBA" id="ARBA00022833"/>
    </source>
</evidence>
<keyword evidence="1 4" id="KW-0479">Metal-binding</keyword>
<name>A0A6A5XF44_9PLEO</name>